<evidence type="ECO:0000256" key="6">
    <source>
        <dbReference type="ARBA" id="ARBA00022968"/>
    </source>
</evidence>
<keyword evidence="5 10" id="KW-0812">Transmembrane</keyword>
<evidence type="ECO:0000256" key="4">
    <source>
        <dbReference type="ARBA" id="ARBA00015384"/>
    </source>
</evidence>
<dbReference type="HAMAP" id="MF_00155">
    <property type="entry name" value="CtaG"/>
    <property type="match status" value="1"/>
</dbReference>
<keyword evidence="10" id="KW-0997">Cell inner membrane</keyword>
<comment type="subcellular location">
    <subcellularLocation>
        <location evidence="2 10">Cell inner membrane</location>
        <topology evidence="2 10">Single-pass type II membrane protein</topology>
        <orientation evidence="2 10">Periplasmic side</orientation>
    </subcellularLocation>
</comment>
<keyword evidence="8 10" id="KW-0186">Copper</keyword>
<comment type="similarity">
    <text evidence="3 10">Belongs to the COX11/CtaG family.</text>
</comment>
<dbReference type="Gene3D" id="2.60.370.10">
    <property type="entry name" value="Ctag/Cox11"/>
    <property type="match status" value="1"/>
</dbReference>
<dbReference type="GO" id="GO:0005886">
    <property type="term" value="C:plasma membrane"/>
    <property type="evidence" value="ECO:0007669"/>
    <property type="project" value="UniProtKB-SubCell"/>
</dbReference>
<protein>
    <recommendedName>
        <fullName evidence="4 10">Cytochrome c oxidase assembly protein CtaG</fullName>
    </recommendedName>
</protein>
<accession>B0T0X4</accession>
<dbReference type="GO" id="GO:0005507">
    <property type="term" value="F:copper ion binding"/>
    <property type="evidence" value="ECO:0007669"/>
    <property type="project" value="InterPro"/>
</dbReference>
<dbReference type="KEGG" id="cak:Caul_4502"/>
<evidence type="ECO:0000256" key="9">
    <source>
        <dbReference type="ARBA" id="ARBA00023136"/>
    </source>
</evidence>
<evidence type="ECO:0000256" key="10">
    <source>
        <dbReference type="HAMAP-Rule" id="MF_00155"/>
    </source>
</evidence>
<dbReference type="Pfam" id="PF04442">
    <property type="entry name" value="CtaG_Cox11"/>
    <property type="match status" value="1"/>
</dbReference>
<feature type="topological domain" description="Cytoplasmic" evidence="10">
    <location>
        <begin position="1"/>
        <end position="33"/>
    </location>
</feature>
<keyword evidence="9 10" id="KW-0472">Membrane</keyword>
<name>B0T0X4_CAUSK</name>
<dbReference type="eggNOG" id="COG3175">
    <property type="taxonomic scope" value="Bacteria"/>
</dbReference>
<evidence type="ECO:0000256" key="3">
    <source>
        <dbReference type="ARBA" id="ARBA00009620"/>
    </source>
</evidence>
<evidence type="ECO:0000256" key="11">
    <source>
        <dbReference type="SAM" id="MobiDB-lite"/>
    </source>
</evidence>
<evidence type="ECO:0000313" key="13">
    <source>
        <dbReference type="EMBL" id="ABZ73622.1"/>
    </source>
</evidence>
<dbReference type="GO" id="GO:0008535">
    <property type="term" value="P:respiratory chain complex IV assembly"/>
    <property type="evidence" value="ECO:0007669"/>
    <property type="project" value="UniProtKB-UniRule"/>
</dbReference>
<dbReference type="NCBIfam" id="NF003465">
    <property type="entry name" value="PRK05089.1"/>
    <property type="match status" value="1"/>
</dbReference>
<keyword evidence="6 10" id="KW-0735">Signal-anchor</keyword>
<comment type="function">
    <text evidence="1 10">Exerts its effect at some terminal stage of cytochrome c oxidase synthesis, probably by being involved in the insertion of the copper B into subunit I.</text>
</comment>
<dbReference type="PANTHER" id="PTHR21320">
    <property type="entry name" value="CYTOCHROME C OXIDASE ASSEMBLY PROTEIN COX11-RELATED"/>
    <property type="match status" value="1"/>
</dbReference>
<dbReference type="InterPro" id="IPR007533">
    <property type="entry name" value="Cyt_c_oxidase_assmbl_CtaG"/>
</dbReference>
<feature type="transmembrane region" description="Helical" evidence="12">
    <location>
        <begin position="38"/>
        <end position="57"/>
    </location>
</feature>
<organism evidence="13">
    <name type="scientific">Caulobacter sp. (strain K31)</name>
    <dbReference type="NCBI Taxonomy" id="366602"/>
    <lineage>
        <taxon>Bacteria</taxon>
        <taxon>Pseudomonadati</taxon>
        <taxon>Pseudomonadota</taxon>
        <taxon>Alphaproteobacteria</taxon>
        <taxon>Caulobacterales</taxon>
        <taxon>Caulobacteraceae</taxon>
        <taxon>Caulobacter</taxon>
    </lineage>
</organism>
<evidence type="ECO:0000256" key="7">
    <source>
        <dbReference type="ARBA" id="ARBA00022989"/>
    </source>
</evidence>
<dbReference type="OrthoDB" id="9804841at2"/>
<dbReference type="SUPFAM" id="SSF110111">
    <property type="entry name" value="Ctag/Cox11"/>
    <property type="match status" value="1"/>
</dbReference>
<keyword evidence="7 10" id="KW-1133">Transmembrane helix</keyword>
<dbReference type="HOGENOM" id="CLU_045000_5_0_5"/>
<feature type="topological domain" description="Periplasmic" evidence="10">
    <location>
        <begin position="57"/>
        <end position="229"/>
    </location>
</feature>
<dbReference type="STRING" id="366602.Caul_4502"/>
<proteinExistence type="inferred from homology"/>
<evidence type="ECO:0000256" key="1">
    <source>
        <dbReference type="ARBA" id="ARBA00004007"/>
    </source>
</evidence>
<sequence length="229" mass="25055">MPNLTSEDGLSSADRRKIAEDDKVGTAERPARRSHARVAAICGVAFFGMVGAAYAAVPLYKMFCQATGFDGTVRKAVAKPTKILDRKVEIRFDANVRTLPWDFQPMQTSQQIRIGDTGLAFFKVTNKGDKPMTGRALYNVVPEQAGAYFQKLECFCFSNQTIEPGQTVEFPVVYFVDPGFVTDQDTKDKSTITLSYTFFPAVPDAAGTKQAATTPRIVQPLGGKPPRAL</sequence>
<dbReference type="EMBL" id="CP000927">
    <property type="protein sequence ID" value="ABZ73622.1"/>
    <property type="molecule type" value="Genomic_DNA"/>
</dbReference>
<evidence type="ECO:0000256" key="8">
    <source>
        <dbReference type="ARBA" id="ARBA00023008"/>
    </source>
</evidence>
<dbReference type="AlphaFoldDB" id="B0T0X4"/>
<feature type="compositionally biased region" description="Basic and acidic residues" evidence="11">
    <location>
        <begin position="13"/>
        <end position="30"/>
    </location>
</feature>
<feature type="region of interest" description="Disordered" evidence="11">
    <location>
        <begin position="210"/>
        <end position="229"/>
    </location>
</feature>
<evidence type="ECO:0000256" key="5">
    <source>
        <dbReference type="ARBA" id="ARBA00022692"/>
    </source>
</evidence>
<dbReference type="FunFam" id="2.60.370.10:FF:000001">
    <property type="entry name" value="COX11 cytochrome c oxidase assembly homolog"/>
    <property type="match status" value="1"/>
</dbReference>
<evidence type="ECO:0000256" key="2">
    <source>
        <dbReference type="ARBA" id="ARBA00004382"/>
    </source>
</evidence>
<feature type="region of interest" description="Disordered" evidence="11">
    <location>
        <begin position="1"/>
        <end position="30"/>
    </location>
</feature>
<evidence type="ECO:0000256" key="12">
    <source>
        <dbReference type="SAM" id="Phobius"/>
    </source>
</evidence>
<gene>
    <name evidence="10" type="primary">ctaG</name>
    <name evidence="13" type="ordered locus">Caul_4502</name>
</gene>
<keyword evidence="10" id="KW-1003">Cell membrane</keyword>
<dbReference type="InterPro" id="IPR023471">
    <property type="entry name" value="CtaG/Cox11_dom_sf"/>
</dbReference>
<dbReference type="PANTHER" id="PTHR21320:SF3">
    <property type="entry name" value="CYTOCHROME C OXIDASE ASSEMBLY PROTEIN COX11, MITOCHONDRIAL-RELATED"/>
    <property type="match status" value="1"/>
</dbReference>
<reference evidence="13" key="1">
    <citation type="submission" date="2008-01" db="EMBL/GenBank/DDBJ databases">
        <title>Complete sequence of chromosome of Caulobacter sp. K31.</title>
        <authorList>
            <consortium name="US DOE Joint Genome Institute"/>
            <person name="Copeland A."/>
            <person name="Lucas S."/>
            <person name="Lapidus A."/>
            <person name="Barry K."/>
            <person name="Glavina del Rio T."/>
            <person name="Dalin E."/>
            <person name="Tice H."/>
            <person name="Pitluck S."/>
            <person name="Bruce D."/>
            <person name="Goodwin L."/>
            <person name="Thompson L.S."/>
            <person name="Brettin T."/>
            <person name="Detter J.C."/>
            <person name="Han C."/>
            <person name="Schmutz J."/>
            <person name="Larimer F."/>
            <person name="Land M."/>
            <person name="Hauser L."/>
            <person name="Kyrpides N."/>
            <person name="Kim E."/>
            <person name="Stephens C."/>
            <person name="Richardson P."/>
        </authorList>
    </citation>
    <scope>NUCLEOTIDE SEQUENCE [LARGE SCALE GENOMIC DNA]</scope>
    <source>
        <strain evidence="13">K31</strain>
    </source>
</reference>